<dbReference type="AlphaFoldDB" id="A0A511DUD1"/>
<keyword evidence="4" id="KW-1185">Reference proteome</keyword>
<accession>A0A511DUD1</accession>
<dbReference type="Pfam" id="PF00583">
    <property type="entry name" value="Acetyltransf_1"/>
    <property type="match status" value="1"/>
</dbReference>
<dbReference type="PROSITE" id="PS51186">
    <property type="entry name" value="GNAT"/>
    <property type="match status" value="1"/>
</dbReference>
<dbReference type="InterPro" id="IPR016181">
    <property type="entry name" value="Acyl_CoA_acyltransferase"/>
</dbReference>
<evidence type="ECO:0000313" key="4">
    <source>
        <dbReference type="Proteomes" id="UP000321685"/>
    </source>
</evidence>
<dbReference type="InterPro" id="IPR050769">
    <property type="entry name" value="NAT_camello-type"/>
</dbReference>
<dbReference type="CDD" id="cd04301">
    <property type="entry name" value="NAT_SF"/>
    <property type="match status" value="1"/>
</dbReference>
<reference evidence="3 4" key="1">
    <citation type="submission" date="2019-07" db="EMBL/GenBank/DDBJ databases">
        <title>Whole genome shotgun sequence of Pseudonocardia sulfidoxydans NBRC 16205.</title>
        <authorList>
            <person name="Hosoyama A."/>
            <person name="Uohara A."/>
            <person name="Ohji S."/>
            <person name="Ichikawa N."/>
        </authorList>
    </citation>
    <scope>NUCLEOTIDE SEQUENCE [LARGE SCALE GENOMIC DNA]</scope>
    <source>
        <strain evidence="3 4">NBRC 16205</strain>
    </source>
</reference>
<dbReference type="SUPFAM" id="SSF55729">
    <property type="entry name" value="Acyl-CoA N-acyltransferases (Nat)"/>
    <property type="match status" value="1"/>
</dbReference>
<feature type="domain" description="N-acetyltransferase" evidence="2">
    <location>
        <begin position="3"/>
        <end position="161"/>
    </location>
</feature>
<dbReference type="Proteomes" id="UP000321685">
    <property type="component" value="Unassembled WGS sequence"/>
</dbReference>
<dbReference type="PANTHER" id="PTHR13947:SF37">
    <property type="entry name" value="LD18367P"/>
    <property type="match status" value="1"/>
</dbReference>
<dbReference type="Gene3D" id="3.40.630.30">
    <property type="match status" value="1"/>
</dbReference>
<comment type="caution">
    <text evidence="3">The sequence shown here is derived from an EMBL/GenBank/DDBJ whole genome shotgun (WGS) entry which is preliminary data.</text>
</comment>
<protein>
    <submittedName>
        <fullName evidence="3">N-acetyltransferase</fullName>
    </submittedName>
</protein>
<organism evidence="3 4">
    <name type="scientific">Pseudonocardia sulfidoxydans NBRC 16205</name>
    <dbReference type="NCBI Taxonomy" id="1223511"/>
    <lineage>
        <taxon>Bacteria</taxon>
        <taxon>Bacillati</taxon>
        <taxon>Actinomycetota</taxon>
        <taxon>Actinomycetes</taxon>
        <taxon>Pseudonocardiales</taxon>
        <taxon>Pseudonocardiaceae</taxon>
        <taxon>Pseudonocardia</taxon>
    </lineage>
</organism>
<dbReference type="InterPro" id="IPR000182">
    <property type="entry name" value="GNAT_dom"/>
</dbReference>
<proteinExistence type="predicted"/>
<evidence type="ECO:0000259" key="2">
    <source>
        <dbReference type="PROSITE" id="PS51186"/>
    </source>
</evidence>
<evidence type="ECO:0000313" key="3">
    <source>
        <dbReference type="EMBL" id="GEL26698.1"/>
    </source>
</evidence>
<sequence length="168" mass="17617">MQIEVRTARADDEIALARIDRLTWGPDVTPAPPPAPGTPFFDDRLDPAAAIVAEADGVVAGYVAVGNSLPVPAHRHVREIRGLAVDPDYAGNGIGRALVTAAVERAARAGTVKVTLRVLGPNAAARRVYEACGFEVEGVLRGEFRVDGHLVDDVLMATFCGVPAAGEQ</sequence>
<dbReference type="EMBL" id="BJVJ01000105">
    <property type="protein sequence ID" value="GEL26698.1"/>
    <property type="molecule type" value="Genomic_DNA"/>
</dbReference>
<evidence type="ECO:0000256" key="1">
    <source>
        <dbReference type="ARBA" id="ARBA00022679"/>
    </source>
</evidence>
<gene>
    <name evidence="3" type="ORF">PSU4_56520</name>
</gene>
<dbReference type="GO" id="GO:0008080">
    <property type="term" value="F:N-acetyltransferase activity"/>
    <property type="evidence" value="ECO:0007669"/>
    <property type="project" value="InterPro"/>
</dbReference>
<keyword evidence="1 3" id="KW-0808">Transferase</keyword>
<dbReference type="PANTHER" id="PTHR13947">
    <property type="entry name" value="GNAT FAMILY N-ACETYLTRANSFERASE"/>
    <property type="match status" value="1"/>
</dbReference>
<dbReference type="OrthoDB" id="9814648at2"/>
<dbReference type="RefSeq" id="WP_147115214.1">
    <property type="nucleotide sequence ID" value="NZ_BJVJ01000105.1"/>
</dbReference>
<name>A0A511DUD1_9PSEU</name>